<organism evidence="1 2">
    <name type="scientific">Oryzias melastigma</name>
    <name type="common">Marine medaka</name>
    <dbReference type="NCBI Taxonomy" id="30732"/>
    <lineage>
        <taxon>Eukaryota</taxon>
        <taxon>Metazoa</taxon>
        <taxon>Chordata</taxon>
        <taxon>Craniata</taxon>
        <taxon>Vertebrata</taxon>
        <taxon>Euteleostomi</taxon>
        <taxon>Actinopterygii</taxon>
        <taxon>Neopterygii</taxon>
        <taxon>Teleostei</taxon>
        <taxon>Neoteleostei</taxon>
        <taxon>Acanthomorphata</taxon>
        <taxon>Ovalentaria</taxon>
        <taxon>Atherinomorphae</taxon>
        <taxon>Beloniformes</taxon>
        <taxon>Adrianichthyidae</taxon>
        <taxon>Oryziinae</taxon>
        <taxon>Oryzias</taxon>
    </lineage>
</organism>
<protein>
    <submittedName>
        <fullName evidence="1">Uncharacterized protein</fullName>
    </submittedName>
</protein>
<dbReference type="Proteomes" id="UP000646548">
    <property type="component" value="Unassembled WGS sequence"/>
</dbReference>
<reference evidence="1" key="1">
    <citation type="journal article" name="BMC Genomics">
        <title>Long-read sequencing and de novo genome assembly of marine medaka (Oryzias melastigma).</title>
        <authorList>
            <person name="Liang P."/>
            <person name="Saqib H.S.A."/>
            <person name="Ni X."/>
            <person name="Shen Y."/>
        </authorList>
    </citation>
    <scope>NUCLEOTIDE SEQUENCE</scope>
    <source>
        <strain evidence="1">Bigg-433</strain>
    </source>
</reference>
<comment type="caution">
    <text evidence="1">The sequence shown here is derived from an EMBL/GenBank/DDBJ whole genome shotgun (WGS) entry which is preliminary data.</text>
</comment>
<proteinExistence type="predicted"/>
<name>A0A834F6G5_ORYME</name>
<sequence length="67" mass="7279">MTADLQTASASILCQGGGGRRPARLLLQMAAAETCAEVRRERGASITLPLVRAERELCGPSLQRWRQ</sequence>
<accession>A0A834F6G5</accession>
<dbReference type="AlphaFoldDB" id="A0A834F6G5"/>
<dbReference type="EMBL" id="WKFB01000553">
    <property type="protein sequence ID" value="KAF6719852.1"/>
    <property type="molecule type" value="Genomic_DNA"/>
</dbReference>
<evidence type="ECO:0000313" key="1">
    <source>
        <dbReference type="EMBL" id="KAF6719852.1"/>
    </source>
</evidence>
<evidence type="ECO:0000313" key="2">
    <source>
        <dbReference type="Proteomes" id="UP000646548"/>
    </source>
</evidence>
<gene>
    <name evidence="1" type="ORF">FQA47_018608</name>
</gene>